<evidence type="ECO:0000313" key="7">
    <source>
        <dbReference type="EMBL" id="MCO1661180.1"/>
    </source>
</evidence>
<feature type="domain" description="ABC-2 type transporter transmembrane" evidence="6">
    <location>
        <begin position="82"/>
        <end position="249"/>
    </location>
</feature>
<evidence type="ECO:0000256" key="4">
    <source>
        <dbReference type="ARBA" id="ARBA00023136"/>
    </source>
</evidence>
<comment type="caution">
    <text evidence="7">The sequence shown here is derived from an EMBL/GenBank/DDBJ whole genome shotgun (WGS) entry which is preliminary data.</text>
</comment>
<dbReference type="InterPro" id="IPR013525">
    <property type="entry name" value="ABC2_TM"/>
</dbReference>
<evidence type="ECO:0000256" key="3">
    <source>
        <dbReference type="ARBA" id="ARBA00022989"/>
    </source>
</evidence>
<keyword evidence="2 5" id="KW-0812">Transmembrane</keyword>
<protein>
    <submittedName>
        <fullName evidence="7">ABC transporter permease</fullName>
    </submittedName>
</protein>
<feature type="transmembrane region" description="Helical" evidence="5">
    <location>
        <begin position="178"/>
        <end position="198"/>
    </location>
</feature>
<feature type="transmembrane region" description="Helical" evidence="5">
    <location>
        <begin position="30"/>
        <end position="50"/>
    </location>
</feature>
<feature type="transmembrane region" description="Helical" evidence="5">
    <location>
        <begin position="227"/>
        <end position="249"/>
    </location>
</feature>
<dbReference type="RefSeq" id="WP_252446685.1">
    <property type="nucleotide sequence ID" value="NZ_JAGSOV010000115.1"/>
</dbReference>
<accession>A0ABT1ADN0</accession>
<comment type="subcellular location">
    <subcellularLocation>
        <location evidence="1">Membrane</location>
        <topology evidence="1">Multi-pass membrane protein</topology>
    </subcellularLocation>
</comment>
<organism evidence="7 8">
    <name type="scientific">Pseudonocardia humida</name>
    <dbReference type="NCBI Taxonomy" id="2800819"/>
    <lineage>
        <taxon>Bacteria</taxon>
        <taxon>Bacillati</taxon>
        <taxon>Actinomycetota</taxon>
        <taxon>Actinomycetes</taxon>
        <taxon>Pseudonocardiales</taxon>
        <taxon>Pseudonocardiaceae</taxon>
        <taxon>Pseudonocardia</taxon>
    </lineage>
</organism>
<gene>
    <name evidence="7" type="ORF">KDL28_39655</name>
</gene>
<sequence length="257" mass="27346">MAAPIPPATSFGTAFAAFGRTDLRTIRRDSLLIAVMLGPIGYALALWFLPALTAHAHQQWDFDLAPYHSAIISAFCVLGPPLLLGAVMALQLLDERDQDTLVALRVTPVPATAYPAYRALTTAVVTAMSVIASLALTGQVPPAALVLSVPIAVVAGLLAPILGLVMSAIGRNKIEGLAVMRVMGLAVFTLPVVPFFFLDSPWQLAFGVLPPYWPVRAFWSAYDGGTYWPYVLGGLAYHAVVVVALLRLATRQLARAG</sequence>
<dbReference type="EMBL" id="JAGSOV010000115">
    <property type="protein sequence ID" value="MCO1661180.1"/>
    <property type="molecule type" value="Genomic_DNA"/>
</dbReference>
<keyword evidence="3 5" id="KW-1133">Transmembrane helix</keyword>
<keyword evidence="8" id="KW-1185">Reference proteome</keyword>
<name>A0ABT1ADN0_9PSEU</name>
<dbReference type="Pfam" id="PF12698">
    <property type="entry name" value="ABC2_membrane_3"/>
    <property type="match status" value="1"/>
</dbReference>
<evidence type="ECO:0000256" key="1">
    <source>
        <dbReference type="ARBA" id="ARBA00004141"/>
    </source>
</evidence>
<feature type="transmembrane region" description="Helical" evidence="5">
    <location>
        <begin position="70"/>
        <end position="93"/>
    </location>
</feature>
<evidence type="ECO:0000256" key="2">
    <source>
        <dbReference type="ARBA" id="ARBA00022692"/>
    </source>
</evidence>
<evidence type="ECO:0000256" key="5">
    <source>
        <dbReference type="SAM" id="Phobius"/>
    </source>
</evidence>
<keyword evidence="4 5" id="KW-0472">Membrane</keyword>
<feature type="transmembrane region" description="Helical" evidence="5">
    <location>
        <begin position="143"/>
        <end position="166"/>
    </location>
</feature>
<dbReference type="Proteomes" id="UP001165283">
    <property type="component" value="Unassembled WGS sequence"/>
</dbReference>
<reference evidence="7" key="1">
    <citation type="submission" date="2021-04" db="EMBL/GenBank/DDBJ databases">
        <title>Pseudonocardia sp. nov., isolated from sandy soil of mangrove forest.</title>
        <authorList>
            <person name="Zan Z."/>
            <person name="Huang R."/>
            <person name="Liu W."/>
        </authorList>
    </citation>
    <scope>NUCLEOTIDE SEQUENCE</scope>
    <source>
        <strain evidence="7">S2-4</strain>
    </source>
</reference>
<feature type="transmembrane region" description="Helical" evidence="5">
    <location>
        <begin position="114"/>
        <end position="137"/>
    </location>
</feature>
<evidence type="ECO:0000313" key="8">
    <source>
        <dbReference type="Proteomes" id="UP001165283"/>
    </source>
</evidence>
<proteinExistence type="predicted"/>
<evidence type="ECO:0000259" key="6">
    <source>
        <dbReference type="Pfam" id="PF12698"/>
    </source>
</evidence>